<dbReference type="GO" id="GO:0030145">
    <property type="term" value="F:manganese ion binding"/>
    <property type="evidence" value="ECO:0007669"/>
    <property type="project" value="TreeGrafter"/>
</dbReference>
<evidence type="ECO:0000256" key="8">
    <source>
        <dbReference type="ARBA" id="ARBA00048543"/>
    </source>
</evidence>
<gene>
    <name evidence="9 13" type="primary">dxr</name>
    <name evidence="13" type="ORF">Pla111_08440</name>
</gene>
<protein>
    <recommendedName>
        <fullName evidence="9">1-deoxy-D-xylulose 5-phosphate reductoisomerase</fullName>
        <shortName evidence="9">DXP reductoisomerase</shortName>
        <ecNumber evidence="9">1.1.1.267</ecNumber>
    </recommendedName>
    <alternativeName>
        <fullName evidence="9">1-deoxyxylulose-5-phosphate reductoisomerase</fullName>
    </alternativeName>
    <alternativeName>
        <fullName evidence="9">2-C-methyl-D-erythritol 4-phosphate synthase</fullName>
    </alternativeName>
</protein>
<keyword evidence="14" id="KW-1185">Reference proteome</keyword>
<dbReference type="Proteomes" id="UP000318995">
    <property type="component" value="Unassembled WGS sequence"/>
</dbReference>
<proteinExistence type="inferred from homology"/>
<evidence type="ECO:0000256" key="5">
    <source>
        <dbReference type="ARBA" id="ARBA00023002"/>
    </source>
</evidence>
<dbReference type="HAMAP" id="MF_00183">
    <property type="entry name" value="DXP_reductoisom"/>
    <property type="match status" value="1"/>
</dbReference>
<evidence type="ECO:0000256" key="9">
    <source>
        <dbReference type="HAMAP-Rule" id="MF_00183"/>
    </source>
</evidence>
<dbReference type="Gene3D" id="1.10.1740.10">
    <property type="match status" value="1"/>
</dbReference>
<accession>A0A5C5WC46</accession>
<evidence type="ECO:0000313" key="14">
    <source>
        <dbReference type="Proteomes" id="UP000318995"/>
    </source>
</evidence>
<comment type="cofactor">
    <cofactor evidence="9">
        <name>Mg(2+)</name>
        <dbReference type="ChEBI" id="CHEBI:18420"/>
    </cofactor>
    <cofactor evidence="9">
        <name>Mn(2+)</name>
        <dbReference type="ChEBI" id="CHEBI:29035"/>
    </cofactor>
</comment>
<comment type="catalytic activity">
    <reaction evidence="8">
        <text>2-C-methyl-D-erythritol 4-phosphate + NADP(+) = 1-deoxy-D-xylulose 5-phosphate + NADPH + H(+)</text>
        <dbReference type="Rhea" id="RHEA:13717"/>
        <dbReference type="ChEBI" id="CHEBI:15378"/>
        <dbReference type="ChEBI" id="CHEBI:57783"/>
        <dbReference type="ChEBI" id="CHEBI:57792"/>
        <dbReference type="ChEBI" id="CHEBI:58262"/>
        <dbReference type="ChEBI" id="CHEBI:58349"/>
        <dbReference type="EC" id="1.1.1.267"/>
    </reaction>
    <physiologicalReaction direction="right-to-left" evidence="8">
        <dbReference type="Rhea" id="RHEA:13719"/>
    </physiologicalReaction>
</comment>
<feature type="binding site" evidence="9">
    <location>
        <position position="168"/>
    </location>
    <ligand>
        <name>Mn(2+)</name>
        <dbReference type="ChEBI" id="CHEBI:29035"/>
    </ligand>
</feature>
<feature type="domain" description="1-deoxy-D-xylulose 5-phosphate reductoisomerase N-terminal" evidence="10">
    <location>
        <begin position="12"/>
        <end position="138"/>
    </location>
</feature>
<comment type="function">
    <text evidence="9">Catalyzes the NADPH-dependent rearrangement and reduction of 1-deoxy-D-xylulose-5-phosphate (DXP) to 2-C-methyl-D-erythritol 4-phosphate (MEP).</text>
</comment>
<feature type="binding site" evidence="9">
    <location>
        <position position="20"/>
    </location>
    <ligand>
        <name>NADPH</name>
        <dbReference type="ChEBI" id="CHEBI:57783"/>
    </ligand>
</feature>
<feature type="binding site" evidence="9">
    <location>
        <position position="194"/>
    </location>
    <ligand>
        <name>1-deoxy-D-xylulose 5-phosphate</name>
        <dbReference type="ChEBI" id="CHEBI:57792"/>
    </ligand>
</feature>
<reference evidence="13 14" key="1">
    <citation type="submission" date="2019-02" db="EMBL/GenBank/DDBJ databases">
        <title>Deep-cultivation of Planctomycetes and their phenomic and genomic characterization uncovers novel biology.</title>
        <authorList>
            <person name="Wiegand S."/>
            <person name="Jogler M."/>
            <person name="Boedeker C."/>
            <person name="Pinto D."/>
            <person name="Vollmers J."/>
            <person name="Rivas-Marin E."/>
            <person name="Kohn T."/>
            <person name="Peeters S.H."/>
            <person name="Heuer A."/>
            <person name="Rast P."/>
            <person name="Oberbeckmann S."/>
            <person name="Bunk B."/>
            <person name="Jeske O."/>
            <person name="Meyerdierks A."/>
            <person name="Storesund J.E."/>
            <person name="Kallscheuer N."/>
            <person name="Luecker S."/>
            <person name="Lage O.M."/>
            <person name="Pohl T."/>
            <person name="Merkel B.J."/>
            <person name="Hornburger P."/>
            <person name="Mueller R.-W."/>
            <person name="Bruemmer F."/>
            <person name="Labrenz M."/>
            <person name="Spormann A.M."/>
            <person name="Op Den Camp H."/>
            <person name="Overmann J."/>
            <person name="Amann R."/>
            <person name="Jetten M.S.M."/>
            <person name="Mascher T."/>
            <person name="Medema M.H."/>
            <person name="Devos D.P."/>
            <person name="Kaster A.-K."/>
            <person name="Ovreas L."/>
            <person name="Rohde M."/>
            <person name="Galperin M.Y."/>
            <person name="Jogler C."/>
        </authorList>
    </citation>
    <scope>NUCLEOTIDE SEQUENCE [LARGE SCALE GENOMIC DNA]</scope>
    <source>
        <strain evidence="13 14">Pla111</strain>
    </source>
</reference>
<evidence type="ECO:0000259" key="12">
    <source>
        <dbReference type="Pfam" id="PF13288"/>
    </source>
</evidence>
<dbReference type="FunFam" id="3.40.50.720:FF:000045">
    <property type="entry name" value="1-deoxy-D-xylulose 5-phosphate reductoisomerase"/>
    <property type="match status" value="1"/>
</dbReference>
<dbReference type="NCBIfam" id="TIGR00243">
    <property type="entry name" value="Dxr"/>
    <property type="match status" value="1"/>
</dbReference>
<dbReference type="InterPro" id="IPR013512">
    <property type="entry name" value="DXP_reductoisomerase_N"/>
</dbReference>
<dbReference type="PANTHER" id="PTHR30525:SF0">
    <property type="entry name" value="1-DEOXY-D-XYLULOSE 5-PHOSPHATE REDUCTOISOMERASE, CHLOROPLASTIC"/>
    <property type="match status" value="1"/>
</dbReference>
<feature type="binding site" evidence="9">
    <location>
        <position position="18"/>
    </location>
    <ligand>
        <name>NADPH</name>
        <dbReference type="ChEBI" id="CHEBI:57783"/>
    </ligand>
</feature>
<feature type="binding site" evidence="9">
    <location>
        <position position="223"/>
    </location>
    <ligand>
        <name>NADPH</name>
        <dbReference type="ChEBI" id="CHEBI:57783"/>
    </ligand>
</feature>
<dbReference type="UniPathway" id="UPA00056">
    <property type="reaction ID" value="UER00092"/>
</dbReference>
<evidence type="ECO:0000256" key="7">
    <source>
        <dbReference type="ARBA" id="ARBA00023229"/>
    </source>
</evidence>
<feature type="binding site" evidence="9">
    <location>
        <position position="235"/>
    </location>
    <ligand>
        <name>1-deoxy-D-xylulose 5-phosphate</name>
        <dbReference type="ChEBI" id="CHEBI:57792"/>
    </ligand>
</feature>
<feature type="binding site" evidence="9">
    <location>
        <position position="169"/>
    </location>
    <ligand>
        <name>1-deoxy-D-xylulose 5-phosphate</name>
        <dbReference type="ChEBI" id="CHEBI:57792"/>
    </ligand>
</feature>
<dbReference type="GO" id="GO:0016853">
    <property type="term" value="F:isomerase activity"/>
    <property type="evidence" value="ECO:0007669"/>
    <property type="project" value="UniProtKB-KW"/>
</dbReference>
<comment type="pathway">
    <text evidence="1 9">Isoprenoid biosynthesis; isopentenyl diphosphate biosynthesis via DXP pathway; isopentenyl diphosphate from 1-deoxy-D-xylulose 5-phosphate: step 1/6.</text>
</comment>
<organism evidence="13 14">
    <name type="scientific">Botrimarina hoheduenensis</name>
    <dbReference type="NCBI Taxonomy" id="2528000"/>
    <lineage>
        <taxon>Bacteria</taxon>
        <taxon>Pseudomonadati</taxon>
        <taxon>Planctomycetota</taxon>
        <taxon>Planctomycetia</taxon>
        <taxon>Pirellulales</taxon>
        <taxon>Lacipirellulaceae</taxon>
        <taxon>Botrimarina</taxon>
    </lineage>
</organism>
<dbReference type="Gene3D" id="3.40.50.720">
    <property type="entry name" value="NAD(P)-binding Rossmann-like Domain"/>
    <property type="match status" value="1"/>
</dbReference>
<sequence>MAASLSDSPRGVAVFGSTGSIGRNALEVIRASRGRLRAVAISAHHRLDRLEEQAQELAPRFVIATDPQAAAEHAWSGLPKNTELLVGPEALERVAADAEVDTVLAAIVGSAGLHSTLAALRAKKRVALANKETLVMAGPLVRRMLDQPTSCKNAALANGKVAELIPVDSEHSAIFQSLGCGKGSEVERIVLTASGGPFRTWSREQLAQVTIDEALAHPTWDMGPKITIDSATMMNKALEVIEARWLFDLPVEKIGVVIHPQSTIHSMVEYVDGSIVAQLGPPDMRLPIQYALDYPQRLPGPAEKLDWTRRHHLDFEPADFDRFPALELGFQCAGAGGTSGAVLNAANEAAVQSFLEGELHFTEIVPACRSILEAHDHDANPTLDQLVELDRWAREEIHTWVCA</sequence>
<evidence type="ECO:0000256" key="6">
    <source>
        <dbReference type="ARBA" id="ARBA00023211"/>
    </source>
</evidence>
<dbReference type="PANTHER" id="PTHR30525">
    <property type="entry name" value="1-DEOXY-D-XYLULOSE 5-PHOSPHATE REDUCTOISOMERASE"/>
    <property type="match status" value="1"/>
</dbReference>
<keyword evidence="5 9" id="KW-0560">Oxidoreductase</keyword>
<dbReference type="EMBL" id="SJPH01000002">
    <property type="protein sequence ID" value="TWT47232.1"/>
    <property type="molecule type" value="Genomic_DNA"/>
</dbReference>
<dbReference type="Pfam" id="PF13288">
    <property type="entry name" value="DXPR_C"/>
    <property type="match status" value="1"/>
</dbReference>
<evidence type="ECO:0000259" key="11">
    <source>
        <dbReference type="Pfam" id="PF08436"/>
    </source>
</evidence>
<dbReference type="EC" id="1.1.1.267" evidence="9"/>
<dbReference type="GO" id="GO:0051484">
    <property type="term" value="P:isopentenyl diphosphate biosynthetic process, methylerythritol 4-phosphate pathway involved in terpenoid biosynthetic process"/>
    <property type="evidence" value="ECO:0007669"/>
    <property type="project" value="UniProtKB-ARBA"/>
</dbReference>
<feature type="binding site" evidence="9">
    <location>
        <position position="217"/>
    </location>
    <ligand>
        <name>1-deoxy-D-xylulose 5-phosphate</name>
        <dbReference type="ChEBI" id="CHEBI:57792"/>
    </ligand>
</feature>
<feature type="binding site" evidence="9">
    <location>
        <position position="170"/>
    </location>
    <ligand>
        <name>1-deoxy-D-xylulose 5-phosphate</name>
        <dbReference type="ChEBI" id="CHEBI:57792"/>
    </ligand>
</feature>
<feature type="binding site" evidence="9">
    <location>
        <position position="230"/>
    </location>
    <ligand>
        <name>1-deoxy-D-xylulose 5-phosphate</name>
        <dbReference type="ChEBI" id="CHEBI:57792"/>
    </ligand>
</feature>
<keyword evidence="13" id="KW-0413">Isomerase</keyword>
<feature type="domain" description="1-deoxy-D-xylulose 5-phosphate reductoisomerase C-terminal" evidence="11">
    <location>
        <begin position="164"/>
        <end position="247"/>
    </location>
</feature>
<dbReference type="Pfam" id="PF02670">
    <property type="entry name" value="DXP_reductoisom"/>
    <property type="match status" value="1"/>
</dbReference>
<evidence type="ECO:0000256" key="3">
    <source>
        <dbReference type="ARBA" id="ARBA00022723"/>
    </source>
</evidence>
<dbReference type="GO" id="GO:0070402">
    <property type="term" value="F:NADPH binding"/>
    <property type="evidence" value="ECO:0007669"/>
    <property type="project" value="InterPro"/>
</dbReference>
<comment type="similarity">
    <text evidence="2 9">Belongs to the DXR family.</text>
</comment>
<keyword evidence="6 9" id="KW-0464">Manganese</keyword>
<comment type="caution">
    <text evidence="13">The sequence shown here is derived from an EMBL/GenBank/DDBJ whole genome shotgun (WGS) entry which is preliminary data.</text>
</comment>
<evidence type="ECO:0000256" key="1">
    <source>
        <dbReference type="ARBA" id="ARBA00005094"/>
    </source>
</evidence>
<dbReference type="InterPro" id="IPR036169">
    <property type="entry name" value="DXPR_C_sf"/>
</dbReference>
<feature type="binding site" evidence="9">
    <location>
        <position position="130"/>
    </location>
    <ligand>
        <name>NADPH</name>
        <dbReference type="ChEBI" id="CHEBI:57783"/>
    </ligand>
</feature>
<name>A0A5C5WC46_9BACT</name>
<feature type="binding site" evidence="9">
    <location>
        <position position="236"/>
    </location>
    <ligand>
        <name>1-deoxy-D-xylulose 5-phosphate</name>
        <dbReference type="ChEBI" id="CHEBI:57792"/>
    </ligand>
</feature>
<dbReference type="SUPFAM" id="SSF51735">
    <property type="entry name" value="NAD(P)-binding Rossmann-fold domains"/>
    <property type="match status" value="1"/>
</dbReference>
<feature type="binding site" evidence="9">
    <location>
        <position position="170"/>
    </location>
    <ligand>
        <name>Mn(2+)</name>
        <dbReference type="ChEBI" id="CHEBI:29035"/>
    </ligand>
</feature>
<evidence type="ECO:0000256" key="2">
    <source>
        <dbReference type="ARBA" id="ARBA00006825"/>
    </source>
</evidence>
<dbReference type="OrthoDB" id="9806546at2"/>
<keyword evidence="3 9" id="KW-0479">Metal-binding</keyword>
<dbReference type="InterPro" id="IPR003821">
    <property type="entry name" value="DXP_reductoisomerase"/>
</dbReference>
<dbReference type="SUPFAM" id="SSF69055">
    <property type="entry name" value="1-deoxy-D-xylulose-5-phosphate reductoisomerase, C-terminal domain"/>
    <property type="match status" value="1"/>
</dbReference>
<dbReference type="InterPro" id="IPR013644">
    <property type="entry name" value="DXP_reductoisomerase_C"/>
</dbReference>
<feature type="domain" description="DXP reductoisomerase C-terminal" evidence="12">
    <location>
        <begin position="279"/>
        <end position="395"/>
    </location>
</feature>
<evidence type="ECO:0000313" key="13">
    <source>
        <dbReference type="EMBL" id="TWT47232.1"/>
    </source>
</evidence>
<dbReference type="InterPro" id="IPR026877">
    <property type="entry name" value="DXPR_C"/>
</dbReference>
<comment type="caution">
    <text evidence="9">Lacks conserved residue(s) required for the propagation of feature annotation.</text>
</comment>
<feature type="binding site" evidence="9">
    <location>
        <position position="239"/>
    </location>
    <ligand>
        <name>Mn(2+)</name>
        <dbReference type="ChEBI" id="CHEBI:29035"/>
    </ligand>
</feature>
<feature type="binding site" evidence="9">
    <location>
        <position position="131"/>
    </location>
    <ligand>
        <name>1-deoxy-D-xylulose 5-phosphate</name>
        <dbReference type="ChEBI" id="CHEBI:57792"/>
    </ligand>
</feature>
<keyword evidence="4 9" id="KW-0521">NADP</keyword>
<keyword evidence="9" id="KW-0460">Magnesium</keyword>
<feature type="binding site" evidence="9">
    <location>
        <position position="21"/>
    </location>
    <ligand>
        <name>NADPH</name>
        <dbReference type="ChEBI" id="CHEBI:57783"/>
    </ligand>
</feature>
<dbReference type="GO" id="GO:0030604">
    <property type="term" value="F:1-deoxy-D-xylulose-5-phosphate reductoisomerase activity"/>
    <property type="evidence" value="ECO:0007669"/>
    <property type="project" value="UniProtKB-UniRule"/>
</dbReference>
<evidence type="ECO:0000256" key="4">
    <source>
        <dbReference type="ARBA" id="ARBA00022857"/>
    </source>
</evidence>
<dbReference type="RefSeq" id="WP_146571694.1">
    <property type="nucleotide sequence ID" value="NZ_SJPH01000002.1"/>
</dbReference>
<dbReference type="SUPFAM" id="SSF55347">
    <property type="entry name" value="Glyceraldehyde-3-phosphate dehydrogenase-like, C-terminal domain"/>
    <property type="match status" value="1"/>
</dbReference>
<dbReference type="PIRSF" id="PIRSF006205">
    <property type="entry name" value="Dxp_reductismrs"/>
    <property type="match status" value="1"/>
</dbReference>
<feature type="binding site" evidence="9">
    <location>
        <position position="239"/>
    </location>
    <ligand>
        <name>1-deoxy-D-xylulose 5-phosphate</name>
        <dbReference type="ChEBI" id="CHEBI:57792"/>
    </ligand>
</feature>
<evidence type="ECO:0000259" key="10">
    <source>
        <dbReference type="Pfam" id="PF02670"/>
    </source>
</evidence>
<feature type="binding site" evidence="9">
    <location>
        <position position="132"/>
    </location>
    <ligand>
        <name>NADPH</name>
        <dbReference type="ChEBI" id="CHEBI:57783"/>
    </ligand>
</feature>
<dbReference type="InterPro" id="IPR036291">
    <property type="entry name" value="NAD(P)-bd_dom_sf"/>
</dbReference>
<dbReference type="Pfam" id="PF08436">
    <property type="entry name" value="DXP_redisom_C"/>
    <property type="match status" value="1"/>
</dbReference>
<keyword evidence="7 9" id="KW-0414">Isoprene biosynthesis</keyword>
<dbReference type="AlphaFoldDB" id="A0A5C5WC46"/>
<feature type="binding site" evidence="9">
    <location>
        <position position="19"/>
    </location>
    <ligand>
        <name>NADPH</name>
        <dbReference type="ChEBI" id="CHEBI:57783"/>
    </ligand>
</feature>